<protein>
    <submittedName>
        <fullName evidence="3">Uncharacterized protein</fullName>
    </submittedName>
</protein>
<evidence type="ECO:0000313" key="4">
    <source>
        <dbReference type="Proteomes" id="UP000023152"/>
    </source>
</evidence>
<dbReference type="EMBL" id="ASPP01002536">
    <property type="protein sequence ID" value="ETO34468.1"/>
    <property type="molecule type" value="Genomic_DNA"/>
</dbReference>
<proteinExistence type="predicted"/>
<feature type="compositionally biased region" description="Low complexity" evidence="1">
    <location>
        <begin position="132"/>
        <end position="145"/>
    </location>
</feature>
<feature type="transmembrane region" description="Helical" evidence="2">
    <location>
        <begin position="329"/>
        <end position="346"/>
    </location>
</feature>
<feature type="compositionally biased region" description="Basic and acidic residues" evidence="1">
    <location>
        <begin position="184"/>
        <end position="195"/>
    </location>
</feature>
<reference evidence="3 4" key="1">
    <citation type="journal article" date="2013" name="Curr. Biol.">
        <title>The Genome of the Foraminiferan Reticulomyxa filosa.</title>
        <authorList>
            <person name="Glockner G."/>
            <person name="Hulsmann N."/>
            <person name="Schleicher M."/>
            <person name="Noegel A.A."/>
            <person name="Eichinger L."/>
            <person name="Gallinger C."/>
            <person name="Pawlowski J."/>
            <person name="Sierra R."/>
            <person name="Euteneuer U."/>
            <person name="Pillet L."/>
            <person name="Moustafa A."/>
            <person name="Platzer M."/>
            <person name="Groth M."/>
            <person name="Szafranski K."/>
            <person name="Schliwa M."/>
        </authorList>
    </citation>
    <scope>NUCLEOTIDE SEQUENCE [LARGE SCALE GENOMIC DNA]</scope>
</reference>
<feature type="region of interest" description="Disordered" evidence="1">
    <location>
        <begin position="107"/>
        <end position="145"/>
    </location>
</feature>
<keyword evidence="2" id="KW-0472">Membrane</keyword>
<keyword evidence="2" id="KW-1133">Transmembrane helix</keyword>
<name>X6P8M9_RETFI</name>
<comment type="caution">
    <text evidence="3">The sequence shown here is derived from an EMBL/GenBank/DDBJ whole genome shotgun (WGS) entry which is preliminary data.</text>
</comment>
<gene>
    <name evidence="3" type="ORF">RFI_02626</name>
</gene>
<evidence type="ECO:0000313" key="3">
    <source>
        <dbReference type="EMBL" id="ETO34468.1"/>
    </source>
</evidence>
<keyword evidence="2" id="KW-0812">Transmembrane</keyword>
<feature type="compositionally biased region" description="Low complexity" evidence="1">
    <location>
        <begin position="212"/>
        <end position="228"/>
    </location>
</feature>
<keyword evidence="4" id="KW-1185">Reference proteome</keyword>
<feature type="region of interest" description="Disordered" evidence="1">
    <location>
        <begin position="166"/>
        <end position="234"/>
    </location>
</feature>
<accession>X6P8M9</accession>
<feature type="region of interest" description="Disordered" evidence="1">
    <location>
        <begin position="21"/>
        <end position="47"/>
    </location>
</feature>
<dbReference type="AlphaFoldDB" id="X6P8M9"/>
<organism evidence="3 4">
    <name type="scientific">Reticulomyxa filosa</name>
    <dbReference type="NCBI Taxonomy" id="46433"/>
    <lineage>
        <taxon>Eukaryota</taxon>
        <taxon>Sar</taxon>
        <taxon>Rhizaria</taxon>
        <taxon>Retaria</taxon>
        <taxon>Foraminifera</taxon>
        <taxon>Monothalamids</taxon>
        <taxon>Reticulomyxidae</taxon>
        <taxon>Reticulomyxa</taxon>
    </lineage>
</organism>
<feature type="compositionally biased region" description="Acidic residues" evidence="1">
    <location>
        <begin position="196"/>
        <end position="211"/>
    </location>
</feature>
<evidence type="ECO:0000256" key="1">
    <source>
        <dbReference type="SAM" id="MobiDB-lite"/>
    </source>
</evidence>
<sequence length="361" mass="42231">MEYLRRVEKLHDNARERCNQRYQQHQHEYKSGDINGDERDEKKRRRTTEFEEEWDYEKKRWEEWKNQFNTDTEYMRMYDNGQVIESSTYASSSSIAARSSITHSLSFSNSHQSSGITIPVDDSQSDLDEPLHTYTHSHTRTQSTSQFAIATSTTDFDNNDAVGPAAAAAVAGHTTDEQWNSSTEQKEDIPNRNENETVDYNENNDDNEINDSNENNENNESKTENANNAHGTEGEDMDRKYLQSLVALQNAQLPRWLTDIFGNLKFPCYYSLELYFVENDTHARTHSLFESGHTIDTHSKSNDIFIFSNVLFFLYSCFCFNAYFTNMYILVSFFFFFNLNLFRIRIAPKKKKKDESSRLQQ</sequence>
<evidence type="ECO:0000256" key="2">
    <source>
        <dbReference type="SAM" id="Phobius"/>
    </source>
</evidence>
<feature type="compositionally biased region" description="Basic and acidic residues" evidence="1">
    <location>
        <begin position="21"/>
        <end position="41"/>
    </location>
</feature>
<dbReference type="Proteomes" id="UP000023152">
    <property type="component" value="Unassembled WGS sequence"/>
</dbReference>